<feature type="region of interest" description="Disordered" evidence="1">
    <location>
        <begin position="1"/>
        <end position="34"/>
    </location>
</feature>
<feature type="compositionally biased region" description="Basic and acidic residues" evidence="1">
    <location>
        <begin position="25"/>
        <end position="34"/>
    </location>
</feature>
<evidence type="ECO:0000256" key="1">
    <source>
        <dbReference type="SAM" id="MobiDB-lite"/>
    </source>
</evidence>
<organism evidence="2 3">
    <name type="scientific">Aureibacillus halotolerans</name>
    <dbReference type="NCBI Taxonomy" id="1508390"/>
    <lineage>
        <taxon>Bacteria</taxon>
        <taxon>Bacillati</taxon>
        <taxon>Bacillota</taxon>
        <taxon>Bacilli</taxon>
        <taxon>Bacillales</taxon>
        <taxon>Bacillaceae</taxon>
        <taxon>Aureibacillus</taxon>
    </lineage>
</organism>
<dbReference type="Proteomes" id="UP000295632">
    <property type="component" value="Unassembled WGS sequence"/>
</dbReference>
<keyword evidence="3" id="KW-1185">Reference proteome</keyword>
<evidence type="ECO:0000313" key="3">
    <source>
        <dbReference type="Proteomes" id="UP000295632"/>
    </source>
</evidence>
<reference evidence="2 3" key="1">
    <citation type="submission" date="2019-03" db="EMBL/GenBank/DDBJ databases">
        <title>Genomic Encyclopedia of Type Strains, Phase IV (KMG-IV): sequencing the most valuable type-strain genomes for metagenomic binning, comparative biology and taxonomic classification.</title>
        <authorList>
            <person name="Goeker M."/>
        </authorList>
    </citation>
    <scope>NUCLEOTIDE SEQUENCE [LARGE SCALE GENOMIC DNA]</scope>
    <source>
        <strain evidence="2 3">DSM 28697</strain>
    </source>
</reference>
<dbReference type="AlphaFoldDB" id="A0A4V3D5N2"/>
<proteinExistence type="predicted"/>
<evidence type="ECO:0000313" key="2">
    <source>
        <dbReference type="EMBL" id="TDQ40747.1"/>
    </source>
</evidence>
<name>A0A4V3D5N2_9BACI</name>
<comment type="caution">
    <text evidence="2">The sequence shown here is derived from an EMBL/GenBank/DDBJ whole genome shotgun (WGS) entry which is preliminary data.</text>
</comment>
<sequence length="34" mass="3574">MAAAKDGKSKASRYDLKASPKVAKASRDGLKARP</sequence>
<accession>A0A4V3D5N2</accession>
<protein>
    <submittedName>
        <fullName evidence="2">Uncharacterized protein</fullName>
    </submittedName>
</protein>
<dbReference type="EMBL" id="SNYJ01000005">
    <property type="protein sequence ID" value="TDQ40747.1"/>
    <property type="molecule type" value="Genomic_DNA"/>
</dbReference>
<gene>
    <name evidence="2" type="ORF">EV213_10593</name>
</gene>
<feature type="compositionally biased region" description="Basic and acidic residues" evidence="1">
    <location>
        <begin position="1"/>
        <end position="18"/>
    </location>
</feature>